<protein>
    <submittedName>
        <fullName evidence="1">30720_t:CDS:1</fullName>
    </submittedName>
</protein>
<evidence type="ECO:0000313" key="1">
    <source>
        <dbReference type="EMBL" id="CAG8742549.1"/>
    </source>
</evidence>
<gene>
    <name evidence="1" type="ORF">RPERSI_LOCUS13302</name>
</gene>
<dbReference type="EMBL" id="CAJVQC010029398">
    <property type="protein sequence ID" value="CAG8742549.1"/>
    <property type="molecule type" value="Genomic_DNA"/>
</dbReference>
<accession>A0ACA9Q9U2</accession>
<organism evidence="1 2">
    <name type="scientific">Racocetra persica</name>
    <dbReference type="NCBI Taxonomy" id="160502"/>
    <lineage>
        <taxon>Eukaryota</taxon>
        <taxon>Fungi</taxon>
        <taxon>Fungi incertae sedis</taxon>
        <taxon>Mucoromycota</taxon>
        <taxon>Glomeromycotina</taxon>
        <taxon>Glomeromycetes</taxon>
        <taxon>Diversisporales</taxon>
        <taxon>Gigasporaceae</taxon>
        <taxon>Racocetra</taxon>
    </lineage>
</organism>
<evidence type="ECO:0000313" key="2">
    <source>
        <dbReference type="Proteomes" id="UP000789920"/>
    </source>
</evidence>
<feature type="non-terminal residue" evidence="1">
    <location>
        <position position="88"/>
    </location>
</feature>
<comment type="caution">
    <text evidence="1">The sequence shown here is derived from an EMBL/GenBank/DDBJ whole genome shotgun (WGS) entry which is preliminary data.</text>
</comment>
<proteinExistence type="predicted"/>
<sequence length="88" mass="10102">MATKMLKHSTKSQAPTNQNSPHQPTTNNTSDTTCEMNGKDNNNMHSRTQIKLEKCIRGLAALVVVYDHTQYFGKQRLAFRTFTNWELM</sequence>
<reference evidence="1" key="1">
    <citation type="submission" date="2021-06" db="EMBL/GenBank/DDBJ databases">
        <authorList>
            <person name="Kallberg Y."/>
            <person name="Tangrot J."/>
            <person name="Rosling A."/>
        </authorList>
    </citation>
    <scope>NUCLEOTIDE SEQUENCE</scope>
    <source>
        <strain evidence="1">MA461A</strain>
    </source>
</reference>
<keyword evidence="2" id="KW-1185">Reference proteome</keyword>
<name>A0ACA9Q9U2_9GLOM</name>
<dbReference type="Proteomes" id="UP000789920">
    <property type="component" value="Unassembled WGS sequence"/>
</dbReference>